<dbReference type="PROSITE" id="PS51257">
    <property type="entry name" value="PROKAR_LIPOPROTEIN"/>
    <property type="match status" value="1"/>
</dbReference>
<sequence>MTLARQFQTGVLAKAMATGALLIACQILFDGSRLGAALGAFALAWSAALALTQRAVTRGTAARIALVIAVALVGVLVDDPSVIGWVSFWVALSLAAVLPRRGFDEASIWARRLVVHAATGLVSPFRDAARLSAAGQRGLRGTMSVRAVIRLLLLPVGGGAVFLALFASANPLIETVLAEIALPDAWTVVWRSVLAGLVVIAVWPSLRPSSAVTRMSRTATRAPLIAYEPGAATLTLALVTFNVVFALQNGLDIAFLWSGAPLPAGVTLADYAHRGAYALIVTALLAGAFVMVAMRPGSPGAATPSVRALVMLWIAQNVLLVASSALRTLDYVDAYGMTELRLAALAWMGLVAVGLALIGWRLRADRSAAWLINANALAAAAVIVTASVVDLGATAAAWNTRVALQRGRSGPQLDLCYLGRLGPSALVSLAGLERHARDPALRERLGWLRWNAQNDLLLRQGHWRSWTPRGARRLSAAEAIAGKRSPALRPAPNGRGCDGSIVPPPPPPAAPPAPPPLTKGPQQ</sequence>
<keyword evidence="2" id="KW-0472">Membrane</keyword>
<dbReference type="Proteomes" id="UP000319931">
    <property type="component" value="Unassembled WGS sequence"/>
</dbReference>
<dbReference type="RefSeq" id="WP_140847769.1">
    <property type="nucleotide sequence ID" value="NZ_RCZC01000001.1"/>
</dbReference>
<accession>A0A502G4Z2</accession>
<evidence type="ECO:0000313" key="4">
    <source>
        <dbReference type="Proteomes" id="UP000319931"/>
    </source>
</evidence>
<keyword evidence="4" id="KW-1185">Reference proteome</keyword>
<feature type="transmembrane region" description="Helical" evidence="2">
    <location>
        <begin position="12"/>
        <end position="29"/>
    </location>
</feature>
<feature type="compositionally biased region" description="Pro residues" evidence="1">
    <location>
        <begin position="502"/>
        <end position="523"/>
    </location>
</feature>
<keyword evidence="2" id="KW-0812">Transmembrane</keyword>
<comment type="caution">
    <text evidence="3">The sequence shown here is derived from an EMBL/GenBank/DDBJ whole genome shotgun (WGS) entry which is preliminary data.</text>
</comment>
<organism evidence="3 4">
    <name type="scientific">Sphingomonas glacialis</name>
    <dbReference type="NCBI Taxonomy" id="658225"/>
    <lineage>
        <taxon>Bacteria</taxon>
        <taxon>Pseudomonadati</taxon>
        <taxon>Pseudomonadota</taxon>
        <taxon>Alphaproteobacteria</taxon>
        <taxon>Sphingomonadales</taxon>
        <taxon>Sphingomonadaceae</taxon>
        <taxon>Sphingomonas</taxon>
    </lineage>
</organism>
<proteinExistence type="predicted"/>
<feature type="transmembrane region" description="Helical" evidence="2">
    <location>
        <begin position="276"/>
        <end position="294"/>
    </location>
</feature>
<protein>
    <submittedName>
        <fullName evidence="3">DUF4173 domain-containing protein</fullName>
    </submittedName>
</protein>
<dbReference type="Pfam" id="PF13687">
    <property type="entry name" value="DUF4153"/>
    <property type="match status" value="1"/>
</dbReference>
<dbReference type="EMBL" id="RCZC01000001">
    <property type="protein sequence ID" value="TPG56480.1"/>
    <property type="molecule type" value="Genomic_DNA"/>
</dbReference>
<feature type="region of interest" description="Disordered" evidence="1">
    <location>
        <begin position="480"/>
        <end position="523"/>
    </location>
</feature>
<keyword evidence="2" id="KW-1133">Transmembrane helix</keyword>
<dbReference type="AlphaFoldDB" id="A0A502G4Z2"/>
<dbReference type="OrthoDB" id="7280060at2"/>
<evidence type="ECO:0000256" key="2">
    <source>
        <dbReference type="SAM" id="Phobius"/>
    </source>
</evidence>
<feature type="transmembrane region" description="Helical" evidence="2">
    <location>
        <begin position="83"/>
        <end position="103"/>
    </location>
</feature>
<name>A0A502G4Z2_9SPHN</name>
<evidence type="ECO:0000256" key="1">
    <source>
        <dbReference type="SAM" id="MobiDB-lite"/>
    </source>
</evidence>
<dbReference type="InterPro" id="IPR025291">
    <property type="entry name" value="DUF4153"/>
</dbReference>
<feature type="transmembrane region" description="Helical" evidence="2">
    <location>
        <begin position="188"/>
        <end position="206"/>
    </location>
</feature>
<feature type="transmembrane region" description="Helical" evidence="2">
    <location>
        <begin position="226"/>
        <end position="247"/>
    </location>
</feature>
<feature type="transmembrane region" description="Helical" evidence="2">
    <location>
        <begin position="374"/>
        <end position="398"/>
    </location>
</feature>
<reference evidence="3 4" key="1">
    <citation type="journal article" date="2019" name="Environ. Microbiol.">
        <title>Species interactions and distinct microbial communities in high Arctic permafrost affected cryosols are associated with the CH4 and CO2 gas fluxes.</title>
        <authorList>
            <person name="Altshuler I."/>
            <person name="Hamel J."/>
            <person name="Turney S."/>
            <person name="Magnuson E."/>
            <person name="Levesque R."/>
            <person name="Greer C."/>
            <person name="Whyte L.G."/>
        </authorList>
    </citation>
    <scope>NUCLEOTIDE SEQUENCE [LARGE SCALE GENOMIC DNA]</scope>
    <source>
        <strain evidence="3 4">E6.1</strain>
    </source>
</reference>
<feature type="transmembrane region" description="Helical" evidence="2">
    <location>
        <begin position="60"/>
        <end position="77"/>
    </location>
</feature>
<evidence type="ECO:0000313" key="3">
    <source>
        <dbReference type="EMBL" id="TPG56480.1"/>
    </source>
</evidence>
<feature type="transmembrane region" description="Helical" evidence="2">
    <location>
        <begin position="147"/>
        <end position="168"/>
    </location>
</feature>
<feature type="transmembrane region" description="Helical" evidence="2">
    <location>
        <begin position="306"/>
        <end position="326"/>
    </location>
</feature>
<feature type="transmembrane region" description="Helical" evidence="2">
    <location>
        <begin position="342"/>
        <end position="362"/>
    </location>
</feature>
<feature type="transmembrane region" description="Helical" evidence="2">
    <location>
        <begin position="35"/>
        <end position="53"/>
    </location>
</feature>
<gene>
    <name evidence="3" type="ORF">EAH76_02765</name>
</gene>